<dbReference type="PROSITE" id="PS51257">
    <property type="entry name" value="PROKAR_LIPOPROTEIN"/>
    <property type="match status" value="1"/>
</dbReference>
<evidence type="ECO:0000313" key="1">
    <source>
        <dbReference type="EMBL" id="WXB77501.1"/>
    </source>
</evidence>
<organism evidence="1 2">
    <name type="scientific">Janibacter alittae</name>
    <dbReference type="NCBI Taxonomy" id="3115209"/>
    <lineage>
        <taxon>Bacteria</taxon>
        <taxon>Bacillati</taxon>
        <taxon>Actinomycetota</taxon>
        <taxon>Actinomycetes</taxon>
        <taxon>Micrococcales</taxon>
        <taxon>Intrasporangiaceae</taxon>
        <taxon>Janibacter</taxon>
    </lineage>
</organism>
<evidence type="ECO:0000313" key="2">
    <source>
        <dbReference type="Proteomes" id="UP001382727"/>
    </source>
</evidence>
<name>A0ABZ2MK76_9MICO</name>
<dbReference type="Proteomes" id="UP001382727">
    <property type="component" value="Chromosome"/>
</dbReference>
<gene>
    <name evidence="1" type="ORF">V1351_05385</name>
</gene>
<dbReference type="InterPro" id="IPR012347">
    <property type="entry name" value="Ferritin-like"/>
</dbReference>
<protein>
    <recommendedName>
        <fullName evidence="3">DUF4439 domain-containing protein</fullName>
    </recommendedName>
</protein>
<dbReference type="EMBL" id="CP144913">
    <property type="protein sequence ID" value="WXB77501.1"/>
    <property type="molecule type" value="Genomic_DNA"/>
</dbReference>
<keyword evidence="2" id="KW-1185">Reference proteome</keyword>
<accession>A0ABZ2MK76</accession>
<dbReference type="Gene3D" id="1.20.1260.10">
    <property type="match status" value="1"/>
</dbReference>
<dbReference type="RefSeq" id="WP_338751456.1">
    <property type="nucleotide sequence ID" value="NZ_CP144913.1"/>
</dbReference>
<sequence>MPSPPSRRLVLVGALAAGVTTLGGCGVRLEDDAPHIPFVPTREPVPGESAMLAMLGSLEASDQEYAAERADLLRTALLDARVPQDLLDGVTAPESAGEVVAAFEGSIRDCGAGVLPLIGRLTATHRITEHTDEELWSRPGTEAWSAGAVAADARRATLATIYALDLIAARATDERISKQVLAAGKGLRQLSVRQTTAAGEAVRPPPLGYDAPHELTPQEGRDLGRRCFERLLAVYGDTFFGLGDDRVAALEVTEWMVTVEQLSRDRFPLDVPVLYGADPTDS</sequence>
<evidence type="ECO:0008006" key="3">
    <source>
        <dbReference type="Google" id="ProtNLM"/>
    </source>
</evidence>
<reference evidence="1 2" key="1">
    <citation type="submission" date="2024-02" db="EMBL/GenBank/DDBJ databases">
        <title>Janibacter sp. nov., isolated from gut of marine sandworm.</title>
        <authorList>
            <person name="Kim B."/>
            <person name="Jun M.O."/>
            <person name="Shin N.-R."/>
        </authorList>
    </citation>
    <scope>NUCLEOTIDE SEQUENCE [LARGE SCALE GENOMIC DNA]</scope>
    <source>
        <strain evidence="1 2">A1S7</strain>
    </source>
</reference>
<proteinExistence type="predicted"/>